<keyword evidence="3" id="KW-1185">Reference proteome</keyword>
<evidence type="ECO:0000313" key="2">
    <source>
        <dbReference type="EMBL" id="GGO59421.1"/>
    </source>
</evidence>
<evidence type="ECO:0000256" key="1">
    <source>
        <dbReference type="SAM" id="Phobius"/>
    </source>
</evidence>
<protein>
    <recommendedName>
        <fullName evidence="4">DUF3618 domain-containing protein</fullName>
    </recommendedName>
</protein>
<accession>A0ABQ2MWI9</accession>
<name>A0ABQ2MWI9_9ACTN</name>
<dbReference type="RefSeq" id="WP_189177693.1">
    <property type="nucleotide sequence ID" value="NZ_BMNG01000028.1"/>
</dbReference>
<gene>
    <name evidence="2" type="ORF">GCM10012286_80980</name>
</gene>
<keyword evidence="1" id="KW-1133">Transmembrane helix</keyword>
<keyword evidence="1" id="KW-0472">Membrane</keyword>
<sequence>MTAPNQDPTLWELLRAMQQMRDDLRADFAELGTRLAEMVTKIQYDADRRTDEIRIKSLEGDVADLGRAAEAEREAARGARRLALIALVAPVVVAILVSVLEL</sequence>
<keyword evidence="1" id="KW-0812">Transmembrane</keyword>
<organism evidence="2 3">
    <name type="scientific">Streptomyces lasiicapitis</name>
    <dbReference type="NCBI Taxonomy" id="1923961"/>
    <lineage>
        <taxon>Bacteria</taxon>
        <taxon>Bacillati</taxon>
        <taxon>Actinomycetota</taxon>
        <taxon>Actinomycetes</taxon>
        <taxon>Kitasatosporales</taxon>
        <taxon>Streptomycetaceae</taxon>
        <taxon>Streptomyces</taxon>
    </lineage>
</organism>
<feature type="transmembrane region" description="Helical" evidence="1">
    <location>
        <begin position="82"/>
        <end position="100"/>
    </location>
</feature>
<dbReference type="Proteomes" id="UP000656881">
    <property type="component" value="Unassembled WGS sequence"/>
</dbReference>
<dbReference type="EMBL" id="BMNG01000028">
    <property type="protein sequence ID" value="GGO59421.1"/>
    <property type="molecule type" value="Genomic_DNA"/>
</dbReference>
<evidence type="ECO:0000313" key="3">
    <source>
        <dbReference type="Proteomes" id="UP000656881"/>
    </source>
</evidence>
<proteinExistence type="predicted"/>
<reference evidence="3" key="1">
    <citation type="journal article" date="2019" name="Int. J. Syst. Evol. Microbiol.">
        <title>The Global Catalogue of Microorganisms (GCM) 10K type strain sequencing project: providing services to taxonomists for standard genome sequencing and annotation.</title>
        <authorList>
            <consortium name="The Broad Institute Genomics Platform"/>
            <consortium name="The Broad Institute Genome Sequencing Center for Infectious Disease"/>
            <person name="Wu L."/>
            <person name="Ma J."/>
        </authorList>
    </citation>
    <scope>NUCLEOTIDE SEQUENCE [LARGE SCALE GENOMIC DNA]</scope>
    <source>
        <strain evidence="3">CGMCC 4.7349</strain>
    </source>
</reference>
<evidence type="ECO:0008006" key="4">
    <source>
        <dbReference type="Google" id="ProtNLM"/>
    </source>
</evidence>
<comment type="caution">
    <text evidence="2">The sequence shown here is derived from an EMBL/GenBank/DDBJ whole genome shotgun (WGS) entry which is preliminary data.</text>
</comment>